<sequence>MTAFKRIAILAALLLISGALTAPSSHALSGKCTSGFAAVEGVRYTCVAKKWQVAKLQGTLVVLAASSLTDVAPDLKRAFKRIYPGADLIFSFGGSGTLAQQAINGVPADLFLSAGPAPMKLVAEKNALAGFARDFATNSLVIAVLKENRLKISSLSDFSRSKIAICAPEVPCGVLAQSVARAAKVSLKPVTLELNVKSVEAKILLGEVDAGLIYRTDVLSSSELLAIEIPEAVNLKTIYSIAALPSSKSNSNTRDAFIDFLLSSKGKALLSKAGFAQP</sequence>
<dbReference type="SUPFAM" id="SSF53850">
    <property type="entry name" value="Periplasmic binding protein-like II"/>
    <property type="match status" value="1"/>
</dbReference>
<dbReference type="GO" id="GO:0030973">
    <property type="term" value="F:molybdate ion binding"/>
    <property type="evidence" value="ECO:0007669"/>
    <property type="project" value="TreeGrafter"/>
</dbReference>
<accession>A0A6J7SFZ4</accession>
<name>A0A6J7SFZ4_9ZZZZ</name>
<dbReference type="InterPro" id="IPR050682">
    <property type="entry name" value="ModA/WtpA"/>
</dbReference>
<dbReference type="PANTHER" id="PTHR30632">
    <property type="entry name" value="MOLYBDATE-BINDING PERIPLASMIC PROTEIN"/>
    <property type="match status" value="1"/>
</dbReference>
<dbReference type="GO" id="GO:0046872">
    <property type="term" value="F:metal ion binding"/>
    <property type="evidence" value="ECO:0007669"/>
    <property type="project" value="UniProtKB-KW"/>
</dbReference>
<evidence type="ECO:0000313" key="3">
    <source>
        <dbReference type="EMBL" id="CAB4891189.1"/>
    </source>
</evidence>
<dbReference type="InterPro" id="IPR005950">
    <property type="entry name" value="ModA"/>
</dbReference>
<gene>
    <name evidence="3" type="ORF">UFOPK3492_00365</name>
    <name evidence="4" type="ORF">UFOPK4234_01044</name>
</gene>
<keyword evidence="2" id="KW-0732">Signal</keyword>
<proteinExistence type="predicted"/>
<evidence type="ECO:0000313" key="4">
    <source>
        <dbReference type="EMBL" id="CAB5039981.1"/>
    </source>
</evidence>
<evidence type="ECO:0000256" key="1">
    <source>
        <dbReference type="ARBA" id="ARBA00022723"/>
    </source>
</evidence>
<dbReference type="AlphaFoldDB" id="A0A6J7SFZ4"/>
<evidence type="ECO:0000256" key="2">
    <source>
        <dbReference type="ARBA" id="ARBA00022729"/>
    </source>
</evidence>
<dbReference type="Pfam" id="PF13531">
    <property type="entry name" value="SBP_bac_11"/>
    <property type="match status" value="1"/>
</dbReference>
<dbReference type="PANTHER" id="PTHR30632:SF0">
    <property type="entry name" value="SULFATE-BINDING PROTEIN"/>
    <property type="match status" value="1"/>
</dbReference>
<organism evidence="4">
    <name type="scientific">freshwater metagenome</name>
    <dbReference type="NCBI Taxonomy" id="449393"/>
    <lineage>
        <taxon>unclassified sequences</taxon>
        <taxon>metagenomes</taxon>
        <taxon>ecological metagenomes</taxon>
    </lineage>
</organism>
<reference evidence="4" key="1">
    <citation type="submission" date="2020-05" db="EMBL/GenBank/DDBJ databases">
        <authorList>
            <person name="Chiriac C."/>
            <person name="Salcher M."/>
            <person name="Ghai R."/>
            <person name="Kavagutti S V."/>
        </authorList>
    </citation>
    <scope>NUCLEOTIDE SEQUENCE</scope>
</reference>
<keyword evidence="1" id="KW-0479">Metal-binding</keyword>
<dbReference type="NCBIfam" id="TIGR01256">
    <property type="entry name" value="modA"/>
    <property type="match status" value="1"/>
</dbReference>
<dbReference type="EMBL" id="CAFBMD010000015">
    <property type="protein sequence ID" value="CAB4891189.1"/>
    <property type="molecule type" value="Genomic_DNA"/>
</dbReference>
<dbReference type="PIRSF" id="PIRSF004846">
    <property type="entry name" value="ModA"/>
    <property type="match status" value="1"/>
</dbReference>
<protein>
    <submittedName>
        <fullName evidence="4">Unannotated protein</fullName>
    </submittedName>
</protein>
<dbReference type="Gene3D" id="3.40.190.10">
    <property type="entry name" value="Periplasmic binding protein-like II"/>
    <property type="match status" value="2"/>
</dbReference>
<dbReference type="GO" id="GO:0015689">
    <property type="term" value="P:molybdate ion transport"/>
    <property type="evidence" value="ECO:0007669"/>
    <property type="project" value="InterPro"/>
</dbReference>
<dbReference type="EMBL" id="CAFBQA010000058">
    <property type="protein sequence ID" value="CAB5039981.1"/>
    <property type="molecule type" value="Genomic_DNA"/>
</dbReference>